<proteinExistence type="predicted"/>
<protein>
    <submittedName>
        <fullName evidence="1">Uncharacterized protein</fullName>
    </submittedName>
</protein>
<dbReference type="EMBL" id="VSSQ01114669">
    <property type="protein sequence ID" value="MPN50463.1"/>
    <property type="molecule type" value="Genomic_DNA"/>
</dbReference>
<reference evidence="1" key="1">
    <citation type="submission" date="2019-08" db="EMBL/GenBank/DDBJ databases">
        <authorList>
            <person name="Kucharzyk K."/>
            <person name="Murdoch R.W."/>
            <person name="Higgins S."/>
            <person name="Loffler F."/>
        </authorList>
    </citation>
    <scope>NUCLEOTIDE SEQUENCE</scope>
</reference>
<comment type="caution">
    <text evidence="1">The sequence shown here is derived from an EMBL/GenBank/DDBJ whole genome shotgun (WGS) entry which is preliminary data.</text>
</comment>
<organism evidence="1">
    <name type="scientific">bioreactor metagenome</name>
    <dbReference type="NCBI Taxonomy" id="1076179"/>
    <lineage>
        <taxon>unclassified sequences</taxon>
        <taxon>metagenomes</taxon>
        <taxon>ecological metagenomes</taxon>
    </lineage>
</organism>
<gene>
    <name evidence="1" type="ORF">SDC9_198090</name>
</gene>
<name>A0A645ITH9_9ZZZZ</name>
<dbReference type="AlphaFoldDB" id="A0A645ITH9"/>
<sequence length="178" mass="19240">MLFDGHFKNFNGVGGAHQLGVFVFDLRQQAAHGKPAIPKGRVHLLGGVHALPVGNFLHKGIVLVLRQRDQVAAHLLFQHGFAFADVFFAPFFFKPVANFAFCFAGRHDRQPVAAGAFILCAGNDLDHFAGGHLVVNGHNAPVDLRPGHAVADRSVNGIGKVDHRCPRGQVDDIAFRGK</sequence>
<accession>A0A645ITH9</accession>
<evidence type="ECO:0000313" key="1">
    <source>
        <dbReference type="EMBL" id="MPN50463.1"/>
    </source>
</evidence>